<evidence type="ECO:0000256" key="7">
    <source>
        <dbReference type="ARBA" id="ARBA00029745"/>
    </source>
</evidence>
<accession>A0A9E6MU74</accession>
<evidence type="ECO:0000256" key="5">
    <source>
        <dbReference type="ARBA" id="ARBA00023150"/>
    </source>
</evidence>
<keyword evidence="5" id="KW-0501">Molybdenum cofactor biosynthesis</keyword>
<dbReference type="InterPro" id="IPR003448">
    <property type="entry name" value="Mopterin_biosynth_MoaE"/>
</dbReference>
<dbReference type="AlphaFoldDB" id="A0A9E6MU74"/>
<evidence type="ECO:0000256" key="3">
    <source>
        <dbReference type="ARBA" id="ARBA00011950"/>
    </source>
</evidence>
<sequence>MTLSVQTSDFDIGAEIQQLQGHCPGAGALVSFLGTVRDMSEEDAITQLWIEHYPGMTEKSLEAILEEARSRWTLLGVRVIHRIGALAPGDSIVLVIVASAHRGPAFEACAFIMDYLKTRAMFWKKEQFPEKEVWVDARTSDEQVAQRWRKDFLTEPGEI</sequence>
<organism evidence="12 13">
    <name type="scientific">Ferrovum myxofaciens</name>
    <dbReference type="NCBI Taxonomy" id="416213"/>
    <lineage>
        <taxon>Bacteria</taxon>
        <taxon>Pseudomonadati</taxon>
        <taxon>Pseudomonadota</taxon>
        <taxon>Betaproteobacteria</taxon>
        <taxon>Ferrovales</taxon>
        <taxon>Ferrovaceae</taxon>
        <taxon>Ferrovum</taxon>
    </lineage>
</organism>
<evidence type="ECO:0000256" key="1">
    <source>
        <dbReference type="ARBA" id="ARBA00005046"/>
    </source>
</evidence>
<comment type="subunit">
    <text evidence="6">Heterotetramer of 2 MoaD subunits and 2 MoaE subunits. Also stable as homodimer. The enzyme changes between these two forms during catalysis.</text>
</comment>
<evidence type="ECO:0000313" key="13">
    <source>
        <dbReference type="Proteomes" id="UP000683551"/>
    </source>
</evidence>
<evidence type="ECO:0000313" key="12">
    <source>
        <dbReference type="EMBL" id="QWY76243.1"/>
    </source>
</evidence>
<evidence type="ECO:0000256" key="8">
    <source>
        <dbReference type="ARBA" id="ARBA00030407"/>
    </source>
</evidence>
<dbReference type="InterPro" id="IPR036563">
    <property type="entry name" value="MoaE_sf"/>
</dbReference>
<dbReference type="RefSeq" id="WP_273143429.1">
    <property type="nucleotide sequence ID" value="NZ_CP071137.1"/>
</dbReference>
<evidence type="ECO:0000256" key="11">
    <source>
        <dbReference type="ARBA" id="ARBA00049878"/>
    </source>
</evidence>
<dbReference type="GO" id="GO:0006777">
    <property type="term" value="P:Mo-molybdopterin cofactor biosynthetic process"/>
    <property type="evidence" value="ECO:0007669"/>
    <property type="project" value="UniProtKB-KW"/>
</dbReference>
<gene>
    <name evidence="12" type="primary">moaE</name>
    <name evidence="12" type="ORF">JZL65_06870</name>
</gene>
<dbReference type="Pfam" id="PF02391">
    <property type="entry name" value="MoaE"/>
    <property type="match status" value="1"/>
</dbReference>
<dbReference type="EC" id="2.8.1.12" evidence="3"/>
<evidence type="ECO:0000256" key="9">
    <source>
        <dbReference type="ARBA" id="ARBA00030781"/>
    </source>
</evidence>
<name>A0A9E6MU74_9PROT</name>
<keyword evidence="12" id="KW-0808">Transferase</keyword>
<protein>
    <recommendedName>
        <fullName evidence="4">Molybdopterin synthase catalytic subunit</fullName>
        <ecNumber evidence="3">2.8.1.12</ecNumber>
    </recommendedName>
    <alternativeName>
        <fullName evidence="9">MPT synthase subunit 2</fullName>
    </alternativeName>
    <alternativeName>
        <fullName evidence="7">Molybdenum cofactor biosynthesis protein E</fullName>
    </alternativeName>
    <alternativeName>
        <fullName evidence="8">Molybdopterin-converting factor large subunit</fullName>
    </alternativeName>
    <alternativeName>
        <fullName evidence="10">Molybdopterin-converting factor subunit 2</fullName>
    </alternativeName>
</protein>
<reference evidence="12" key="1">
    <citation type="submission" date="2021-02" db="EMBL/GenBank/DDBJ databases">
        <title>Comparative genomics of Ferrovum myxofaciens strains, predominant extremophile bacteria forming large biofilm stalactites in acid mine ecosystems.</title>
        <authorList>
            <person name="Burkartova K."/>
            <person name="Ridl J."/>
            <person name="Pajer P."/>
            <person name="Falteisek L."/>
        </authorList>
    </citation>
    <scope>NUCLEOTIDE SEQUENCE</scope>
    <source>
        <strain evidence="12">MI1III</strain>
    </source>
</reference>
<evidence type="ECO:0000256" key="6">
    <source>
        <dbReference type="ARBA" id="ARBA00026066"/>
    </source>
</evidence>
<comment type="catalytic activity">
    <reaction evidence="11">
        <text>2 [molybdopterin-synthase sulfur-carrier protein]-C-terminal-Gly-aminoethanethioate + cyclic pyranopterin phosphate + H2O = molybdopterin + 2 [molybdopterin-synthase sulfur-carrier protein]-C-terminal Gly-Gly + 2 H(+)</text>
        <dbReference type="Rhea" id="RHEA:26333"/>
        <dbReference type="Rhea" id="RHEA-COMP:12202"/>
        <dbReference type="Rhea" id="RHEA-COMP:19907"/>
        <dbReference type="ChEBI" id="CHEBI:15377"/>
        <dbReference type="ChEBI" id="CHEBI:15378"/>
        <dbReference type="ChEBI" id="CHEBI:58698"/>
        <dbReference type="ChEBI" id="CHEBI:59648"/>
        <dbReference type="ChEBI" id="CHEBI:90778"/>
        <dbReference type="ChEBI" id="CHEBI:232372"/>
        <dbReference type="EC" id="2.8.1.12"/>
    </reaction>
</comment>
<dbReference type="CDD" id="cd00756">
    <property type="entry name" value="MoaE"/>
    <property type="match status" value="1"/>
</dbReference>
<evidence type="ECO:0000256" key="2">
    <source>
        <dbReference type="ARBA" id="ARBA00005426"/>
    </source>
</evidence>
<dbReference type="Gene3D" id="3.90.1170.40">
    <property type="entry name" value="Molybdopterin biosynthesis MoaE subunit"/>
    <property type="match status" value="1"/>
</dbReference>
<dbReference type="Proteomes" id="UP000683551">
    <property type="component" value="Chromosome"/>
</dbReference>
<dbReference type="SUPFAM" id="SSF54690">
    <property type="entry name" value="Molybdopterin synthase subunit MoaE"/>
    <property type="match status" value="1"/>
</dbReference>
<comment type="pathway">
    <text evidence="1">Cofactor biosynthesis; molybdopterin biosynthesis.</text>
</comment>
<evidence type="ECO:0000256" key="4">
    <source>
        <dbReference type="ARBA" id="ARBA00013858"/>
    </source>
</evidence>
<comment type="similarity">
    <text evidence="2">Belongs to the MoaE family.</text>
</comment>
<evidence type="ECO:0000256" key="10">
    <source>
        <dbReference type="ARBA" id="ARBA00032474"/>
    </source>
</evidence>
<dbReference type="GO" id="GO:0030366">
    <property type="term" value="F:molybdopterin synthase activity"/>
    <property type="evidence" value="ECO:0007669"/>
    <property type="project" value="UniProtKB-EC"/>
</dbReference>
<dbReference type="PANTHER" id="PTHR23404">
    <property type="entry name" value="MOLYBDOPTERIN SYNTHASE RELATED"/>
    <property type="match status" value="1"/>
</dbReference>
<dbReference type="NCBIfam" id="NF007959">
    <property type="entry name" value="PRK10678.1"/>
    <property type="match status" value="1"/>
</dbReference>
<proteinExistence type="inferred from homology"/>
<dbReference type="EMBL" id="CP071137">
    <property type="protein sequence ID" value="QWY76243.1"/>
    <property type="molecule type" value="Genomic_DNA"/>
</dbReference>